<sequence>MITENMGNQMVRLLGMMICMVLGGNAIIPCGEVQFKVAPCLGYLRGGGGVPPAACCNSLRALNNETKSGPDRQGVCRCLKSTVFTIPGLNLATVAAVAGKCGVNLPYTISPTLNCNIIH</sequence>
<dbReference type="SUPFAM" id="SSF47699">
    <property type="entry name" value="Bifunctional inhibitor/lipid-transfer protein/seed storage 2S albumin"/>
    <property type="match status" value="1"/>
</dbReference>
<evidence type="ECO:0000256" key="3">
    <source>
        <dbReference type="RuleBase" id="RU000628"/>
    </source>
</evidence>
<dbReference type="PRINTS" id="PR00382">
    <property type="entry name" value="LIPIDTRNSFER"/>
</dbReference>
<dbReference type="InterPro" id="IPR016140">
    <property type="entry name" value="Bifunc_inhib/LTP/seed_store"/>
</dbReference>
<feature type="signal peptide" evidence="4">
    <location>
        <begin position="1"/>
        <end position="26"/>
    </location>
</feature>
<dbReference type="GO" id="GO:0006869">
    <property type="term" value="P:lipid transport"/>
    <property type="evidence" value="ECO:0007669"/>
    <property type="project" value="InterPro"/>
</dbReference>
<dbReference type="CDD" id="cd01960">
    <property type="entry name" value="nsLTP1"/>
    <property type="match status" value="1"/>
</dbReference>
<organism evidence="6 7">
    <name type="scientific">Lupinus albus</name>
    <name type="common">White lupine</name>
    <name type="synonym">Lupinus termis</name>
    <dbReference type="NCBI Taxonomy" id="3870"/>
    <lineage>
        <taxon>Eukaryota</taxon>
        <taxon>Viridiplantae</taxon>
        <taxon>Streptophyta</taxon>
        <taxon>Embryophyta</taxon>
        <taxon>Tracheophyta</taxon>
        <taxon>Spermatophyta</taxon>
        <taxon>Magnoliopsida</taxon>
        <taxon>eudicotyledons</taxon>
        <taxon>Gunneridae</taxon>
        <taxon>Pentapetalae</taxon>
        <taxon>rosids</taxon>
        <taxon>fabids</taxon>
        <taxon>Fabales</taxon>
        <taxon>Fabaceae</taxon>
        <taxon>Papilionoideae</taxon>
        <taxon>50 kb inversion clade</taxon>
        <taxon>genistoids sensu lato</taxon>
        <taxon>core genistoids</taxon>
        <taxon>Genisteae</taxon>
        <taxon>Lupinus</taxon>
    </lineage>
</organism>
<dbReference type="AlphaFoldDB" id="A0A6A4QVR8"/>
<dbReference type="InterPro" id="IPR036312">
    <property type="entry name" value="Bifun_inhib/LTP/seed_sf"/>
</dbReference>
<keyword evidence="7" id="KW-1185">Reference proteome</keyword>
<feature type="domain" description="Bifunctional inhibitor/plant lipid transfer protein/seed storage helical" evidence="5">
    <location>
        <begin position="30"/>
        <end position="115"/>
    </location>
</feature>
<dbReference type="GO" id="GO:0008289">
    <property type="term" value="F:lipid binding"/>
    <property type="evidence" value="ECO:0007669"/>
    <property type="project" value="UniProtKB-KW"/>
</dbReference>
<feature type="chain" id="PRO_5025414292" description="Non-specific lipid-transfer protein" evidence="4">
    <location>
        <begin position="27"/>
        <end position="119"/>
    </location>
</feature>
<dbReference type="PANTHER" id="PTHR33076">
    <property type="entry name" value="NON-SPECIFIC LIPID-TRANSFER PROTEIN 2-RELATED"/>
    <property type="match status" value="1"/>
</dbReference>
<dbReference type="SMART" id="SM00499">
    <property type="entry name" value="AAI"/>
    <property type="match status" value="1"/>
</dbReference>
<keyword evidence="4" id="KW-0732">Signal</keyword>
<keyword evidence="3" id="KW-0446">Lipid-binding</keyword>
<name>A0A6A4QVR8_LUPAL</name>
<evidence type="ECO:0000259" key="5">
    <source>
        <dbReference type="SMART" id="SM00499"/>
    </source>
</evidence>
<dbReference type="EMBL" id="WOCE01000003">
    <property type="protein sequence ID" value="KAE9618211.1"/>
    <property type="molecule type" value="Genomic_DNA"/>
</dbReference>
<dbReference type="OrthoDB" id="1373057at2759"/>
<proteinExistence type="inferred from homology"/>
<dbReference type="Gene3D" id="1.10.110.10">
    <property type="entry name" value="Plant lipid-transfer and hydrophobic proteins"/>
    <property type="match status" value="1"/>
</dbReference>
<evidence type="ECO:0000256" key="4">
    <source>
        <dbReference type="SAM" id="SignalP"/>
    </source>
</evidence>
<evidence type="ECO:0000256" key="1">
    <source>
        <dbReference type="ARBA" id="ARBA00009748"/>
    </source>
</evidence>
<comment type="caution">
    <text evidence="6">The sequence shown here is derived from an EMBL/GenBank/DDBJ whole genome shotgun (WGS) entry which is preliminary data.</text>
</comment>
<dbReference type="InterPro" id="IPR000528">
    <property type="entry name" value="Plant_nsLTP"/>
</dbReference>
<reference evidence="7" key="1">
    <citation type="journal article" date="2020" name="Nat. Commun.">
        <title>Genome sequence of the cluster root forming white lupin.</title>
        <authorList>
            <person name="Hufnagel B."/>
            <person name="Marques A."/>
            <person name="Soriano A."/>
            <person name="Marques L."/>
            <person name="Divol F."/>
            <person name="Doumas P."/>
            <person name="Sallet E."/>
            <person name="Mancinotti D."/>
            <person name="Carrere S."/>
            <person name="Marande W."/>
            <person name="Arribat S."/>
            <person name="Keller J."/>
            <person name="Huneau C."/>
            <person name="Blein T."/>
            <person name="Aime D."/>
            <person name="Laguerre M."/>
            <person name="Taylor J."/>
            <person name="Schubert V."/>
            <person name="Nelson M."/>
            <person name="Geu-Flores F."/>
            <person name="Crespi M."/>
            <person name="Gallardo-Guerrero K."/>
            <person name="Delaux P.-M."/>
            <person name="Salse J."/>
            <person name="Berges H."/>
            <person name="Guyot R."/>
            <person name="Gouzy J."/>
            <person name="Peret B."/>
        </authorList>
    </citation>
    <scope>NUCLEOTIDE SEQUENCE [LARGE SCALE GENOMIC DNA]</scope>
    <source>
        <strain evidence="7">cv. Amiga</strain>
    </source>
</reference>
<evidence type="ECO:0000313" key="7">
    <source>
        <dbReference type="Proteomes" id="UP000447434"/>
    </source>
</evidence>
<comment type="similarity">
    <text evidence="1 3">Belongs to the plant LTP family.</text>
</comment>
<accession>A0A6A4QVR8</accession>
<gene>
    <name evidence="6" type="ORF">Lalb_Chr03g0043741</name>
</gene>
<evidence type="ECO:0000256" key="2">
    <source>
        <dbReference type="ARBA" id="ARBA00023157"/>
    </source>
</evidence>
<keyword evidence="3" id="KW-0813">Transport</keyword>
<dbReference type="Proteomes" id="UP000447434">
    <property type="component" value="Chromosome 3"/>
</dbReference>
<comment type="function">
    <text evidence="3">Plant non-specific lipid-transfer proteins transfer phospholipids as well as galactolipids across membranes. May play a role in wax or cutin deposition in the cell walls of expanding epidermal cells and certain secretory tissues.</text>
</comment>
<dbReference type="Pfam" id="PF00234">
    <property type="entry name" value="Tryp_alpha_amyl"/>
    <property type="match status" value="1"/>
</dbReference>
<protein>
    <recommendedName>
        <fullName evidence="3">Non-specific lipid-transfer protein</fullName>
    </recommendedName>
</protein>
<dbReference type="PROSITE" id="PS00597">
    <property type="entry name" value="PLANT_LTP"/>
    <property type="match status" value="1"/>
</dbReference>
<evidence type="ECO:0000313" key="6">
    <source>
        <dbReference type="EMBL" id="KAE9618211.1"/>
    </source>
</evidence>
<keyword evidence="2" id="KW-1015">Disulfide bond</keyword>